<proteinExistence type="predicted"/>
<evidence type="ECO:0000313" key="4">
    <source>
        <dbReference type="EMBL" id="TQS43288.1"/>
    </source>
</evidence>
<accession>A0A545APN2</accession>
<reference evidence="4 5" key="1">
    <citation type="submission" date="2019-07" db="EMBL/GenBank/DDBJ databases">
        <title>Cryptosporangium phraense sp. nov., isolated from plant litter.</title>
        <authorList>
            <person name="Suriyachadkun C."/>
        </authorList>
    </citation>
    <scope>NUCLEOTIDE SEQUENCE [LARGE SCALE GENOMIC DNA]</scope>
    <source>
        <strain evidence="4 5">A-T 5661</strain>
    </source>
</reference>
<organism evidence="4 5">
    <name type="scientific">Cryptosporangium phraense</name>
    <dbReference type="NCBI Taxonomy" id="2593070"/>
    <lineage>
        <taxon>Bacteria</taxon>
        <taxon>Bacillati</taxon>
        <taxon>Actinomycetota</taxon>
        <taxon>Actinomycetes</taxon>
        <taxon>Cryptosporangiales</taxon>
        <taxon>Cryptosporangiaceae</taxon>
        <taxon>Cryptosporangium</taxon>
    </lineage>
</organism>
<comment type="caution">
    <text evidence="4">The sequence shown here is derived from an EMBL/GenBank/DDBJ whole genome shotgun (WGS) entry which is preliminary data.</text>
</comment>
<gene>
    <name evidence="4" type="ORF">FL583_20855</name>
</gene>
<keyword evidence="2" id="KW-0812">Transmembrane</keyword>
<dbReference type="InParanoid" id="A0A545APN2"/>
<feature type="transmembrane region" description="Helical" evidence="2">
    <location>
        <begin position="32"/>
        <end position="57"/>
    </location>
</feature>
<dbReference type="AlphaFoldDB" id="A0A545APN2"/>
<evidence type="ECO:0000259" key="3">
    <source>
        <dbReference type="Pfam" id="PF22599"/>
    </source>
</evidence>
<keyword evidence="2" id="KW-1133">Transmembrane helix</keyword>
<feature type="region of interest" description="Disordered" evidence="1">
    <location>
        <begin position="1"/>
        <end position="24"/>
    </location>
</feature>
<evidence type="ECO:0000313" key="5">
    <source>
        <dbReference type="Proteomes" id="UP000317982"/>
    </source>
</evidence>
<dbReference type="OrthoDB" id="5189712at2"/>
<dbReference type="Proteomes" id="UP000317982">
    <property type="component" value="Unassembled WGS sequence"/>
</dbReference>
<protein>
    <recommendedName>
        <fullName evidence="3">SecDF P1 head subdomain domain-containing protein</fullName>
    </recommendedName>
</protein>
<sequence length="200" mass="21117">MEQQTGSTVAPERDPSEHLIGPKPGSNARTTVVIAVVAVTVLVFAMVTILVAGFSFLRSNEPTPADPAARSYSGALAQPLRIVPVVGVTKESCSDGLTRGRDGECYTLGTGGMTVVVVERLSTGLRDDFWLLEMRFSSADTVALRALTSANVKKQVALIVDGTVLSAPTIAEPITGGQLQIVGNFTKNDVDAIFTQLTKR</sequence>
<dbReference type="Gene3D" id="3.30.1360.200">
    <property type="match status" value="1"/>
</dbReference>
<dbReference type="Pfam" id="PF22599">
    <property type="entry name" value="SecDF_P1_head"/>
    <property type="match status" value="1"/>
</dbReference>
<dbReference type="InterPro" id="IPR054384">
    <property type="entry name" value="SecDF_P1_head"/>
</dbReference>
<dbReference type="RefSeq" id="WP_142706373.1">
    <property type="nucleotide sequence ID" value="NZ_VIRS01000014.1"/>
</dbReference>
<dbReference type="EMBL" id="VIRS01000014">
    <property type="protein sequence ID" value="TQS43288.1"/>
    <property type="molecule type" value="Genomic_DNA"/>
</dbReference>
<evidence type="ECO:0000256" key="2">
    <source>
        <dbReference type="SAM" id="Phobius"/>
    </source>
</evidence>
<keyword evidence="2" id="KW-0472">Membrane</keyword>
<feature type="domain" description="SecDF P1 head subdomain" evidence="3">
    <location>
        <begin position="130"/>
        <end position="196"/>
    </location>
</feature>
<name>A0A545APN2_9ACTN</name>
<evidence type="ECO:0000256" key="1">
    <source>
        <dbReference type="SAM" id="MobiDB-lite"/>
    </source>
</evidence>
<keyword evidence="5" id="KW-1185">Reference proteome</keyword>